<evidence type="ECO:0000313" key="2">
    <source>
        <dbReference type="EMBL" id="MFC5827884.1"/>
    </source>
</evidence>
<sequence length="98" mass="10614">MALFAVINDATPTGISADEFMRRLPEGFVYMKGLIDKGVIVHSWVRVGESGGLNIFDVSSHEELLDALYSNPISPHLKFTVYPLTEVEAFDPTGGSAG</sequence>
<dbReference type="RefSeq" id="WP_379517384.1">
    <property type="nucleotide sequence ID" value="NZ_JBHSPA010000031.1"/>
</dbReference>
<gene>
    <name evidence="2" type="ORF">ACFPZ3_28820</name>
</gene>
<organism evidence="2 3">
    <name type="scientific">Nonomuraea insulae</name>
    <dbReference type="NCBI Taxonomy" id="1616787"/>
    <lineage>
        <taxon>Bacteria</taxon>
        <taxon>Bacillati</taxon>
        <taxon>Actinomycetota</taxon>
        <taxon>Actinomycetes</taxon>
        <taxon>Streptosporangiales</taxon>
        <taxon>Streptosporangiaceae</taxon>
        <taxon>Nonomuraea</taxon>
    </lineage>
</organism>
<feature type="domain" description="Muconolactone isomerase" evidence="1">
    <location>
        <begin position="4"/>
        <end position="86"/>
    </location>
</feature>
<dbReference type="SUPFAM" id="SSF54909">
    <property type="entry name" value="Dimeric alpha+beta barrel"/>
    <property type="match status" value="1"/>
</dbReference>
<dbReference type="InterPro" id="IPR011008">
    <property type="entry name" value="Dimeric_a/b-barrel"/>
</dbReference>
<dbReference type="EMBL" id="JBHSPA010000031">
    <property type="protein sequence ID" value="MFC5827884.1"/>
    <property type="molecule type" value="Genomic_DNA"/>
</dbReference>
<dbReference type="Pfam" id="PF02426">
    <property type="entry name" value="MIase"/>
    <property type="match status" value="1"/>
</dbReference>
<evidence type="ECO:0000259" key="1">
    <source>
        <dbReference type="Pfam" id="PF02426"/>
    </source>
</evidence>
<keyword evidence="3" id="KW-1185">Reference proteome</keyword>
<dbReference type="Proteomes" id="UP001596058">
    <property type="component" value="Unassembled WGS sequence"/>
</dbReference>
<dbReference type="InterPro" id="IPR026029">
    <property type="entry name" value="MLI_dom"/>
</dbReference>
<evidence type="ECO:0000313" key="3">
    <source>
        <dbReference type="Proteomes" id="UP001596058"/>
    </source>
</evidence>
<proteinExistence type="predicted"/>
<protein>
    <submittedName>
        <fullName evidence="2">Muconolactone Delta-isomerase</fullName>
    </submittedName>
</protein>
<accession>A0ABW1CQ59</accession>
<reference evidence="3" key="1">
    <citation type="journal article" date="2019" name="Int. J. Syst. Evol. Microbiol.">
        <title>The Global Catalogue of Microorganisms (GCM) 10K type strain sequencing project: providing services to taxonomists for standard genome sequencing and annotation.</title>
        <authorList>
            <consortium name="The Broad Institute Genomics Platform"/>
            <consortium name="The Broad Institute Genome Sequencing Center for Infectious Disease"/>
            <person name="Wu L."/>
            <person name="Ma J."/>
        </authorList>
    </citation>
    <scope>NUCLEOTIDE SEQUENCE [LARGE SCALE GENOMIC DNA]</scope>
    <source>
        <strain evidence="3">CCUG 53903</strain>
    </source>
</reference>
<name>A0ABW1CQ59_9ACTN</name>
<dbReference type="Gene3D" id="3.30.70.1060">
    <property type="entry name" value="Dimeric alpha+beta barrel"/>
    <property type="match status" value="1"/>
</dbReference>
<comment type="caution">
    <text evidence="2">The sequence shown here is derived from an EMBL/GenBank/DDBJ whole genome shotgun (WGS) entry which is preliminary data.</text>
</comment>